<dbReference type="Proteomes" id="UP000095673">
    <property type="component" value="Unassembled WGS sequence"/>
</dbReference>
<dbReference type="GO" id="GO:0045892">
    <property type="term" value="P:negative regulation of DNA-templated transcription"/>
    <property type="evidence" value="ECO:0007669"/>
    <property type="project" value="TreeGrafter"/>
</dbReference>
<evidence type="ECO:0000313" key="10">
    <source>
        <dbReference type="Proteomes" id="UP000095384"/>
    </source>
</evidence>
<dbReference type="EMBL" id="VSTG01000012">
    <property type="protein sequence ID" value="TYL57281.1"/>
    <property type="molecule type" value="Genomic_DNA"/>
</dbReference>
<dbReference type="Proteomes" id="UP001197741">
    <property type="component" value="Unassembled WGS sequence"/>
</dbReference>
<dbReference type="RefSeq" id="WP_015567957.1">
    <property type="nucleotide sequence ID" value="NZ_CYXM01000010.1"/>
</dbReference>
<evidence type="ECO:0000313" key="6">
    <source>
        <dbReference type="EMBL" id="CUO57993.1"/>
    </source>
</evidence>
<dbReference type="CDD" id="cd07377">
    <property type="entry name" value="WHTH_GntR"/>
    <property type="match status" value="1"/>
</dbReference>
<dbReference type="EMBL" id="JAJCJQ010000014">
    <property type="protein sequence ID" value="MCB6961185.1"/>
    <property type="molecule type" value="Genomic_DNA"/>
</dbReference>
<reference evidence="8" key="5">
    <citation type="submission" date="2020-02" db="EMBL/GenBank/DDBJ databases">
        <authorList>
            <person name="Littmann E."/>
            <person name="Sorbara M."/>
        </authorList>
    </citation>
    <scope>NUCLEOTIDE SEQUENCE</scope>
    <source>
        <strain evidence="8">MSK.17.79</strain>
    </source>
</reference>
<dbReference type="PROSITE" id="PS50949">
    <property type="entry name" value="HTH_GNTR"/>
    <property type="match status" value="1"/>
</dbReference>
<evidence type="ECO:0000313" key="9">
    <source>
        <dbReference type="EMBL" id="TYL57281.1"/>
    </source>
</evidence>
<dbReference type="SMART" id="SM00866">
    <property type="entry name" value="UTRA"/>
    <property type="match status" value="1"/>
</dbReference>
<dbReference type="SUPFAM" id="SSF46785">
    <property type="entry name" value="Winged helix' DNA-binding domain"/>
    <property type="match status" value="1"/>
</dbReference>
<dbReference type="InterPro" id="IPR036388">
    <property type="entry name" value="WH-like_DNA-bd_sf"/>
</dbReference>
<dbReference type="SMART" id="SM00345">
    <property type="entry name" value="HTH_GNTR"/>
    <property type="match status" value="1"/>
</dbReference>
<dbReference type="PRINTS" id="PR00035">
    <property type="entry name" value="HTHGNTR"/>
</dbReference>
<evidence type="ECO:0000256" key="2">
    <source>
        <dbReference type="ARBA" id="ARBA00023125"/>
    </source>
</evidence>
<dbReference type="Gene3D" id="1.10.10.10">
    <property type="entry name" value="Winged helix-like DNA-binding domain superfamily/Winged helix DNA-binding domain"/>
    <property type="match status" value="1"/>
</dbReference>
<dbReference type="EMBL" id="CYXM01000010">
    <property type="protein sequence ID" value="CUN14786.1"/>
    <property type="molecule type" value="Genomic_DNA"/>
</dbReference>
<dbReference type="InterPro" id="IPR028978">
    <property type="entry name" value="Chorismate_lyase_/UTRA_dom_sf"/>
</dbReference>
<accession>A0A173UKA4</accession>
<dbReference type="Proteomes" id="UP000095384">
    <property type="component" value="Unassembled WGS sequence"/>
</dbReference>
<sequence length="242" mass="27732">MNHYLHAKADDAAEAIENYISMHNLNPHDRIPSERAMAEELGINRTTCREALKRLENEHILYSIVGSGTYVAPPKLRTSIGMGFSLDAYCEANGFKRSNKLIYCYQTLATDYISKILGLSPYSPIYIIKRLRFINQKPAMIETTHLSEAMFPELLRKFKENETQSLYALMKNDYNIIPTHHSYKVSMNICDIDNAVLLGIETNSPLLNFSIISKDSNNNVIEYCQSLRRIDRCCINASFKNY</sequence>
<dbReference type="OrthoDB" id="163333at2"/>
<dbReference type="InterPro" id="IPR011663">
    <property type="entry name" value="UTRA"/>
</dbReference>
<reference evidence="10 11" key="1">
    <citation type="submission" date="2015-09" db="EMBL/GenBank/DDBJ databases">
        <authorList>
            <consortium name="Pathogen Informatics"/>
        </authorList>
    </citation>
    <scope>NUCLEOTIDE SEQUENCE [LARGE SCALE GENOMIC DNA]</scope>
    <source>
        <strain evidence="6 10">2789STDY5608860</strain>
        <strain evidence="5 11">2789STDY5834968</strain>
    </source>
</reference>
<evidence type="ECO:0000313" key="11">
    <source>
        <dbReference type="Proteomes" id="UP000095673"/>
    </source>
</evidence>
<dbReference type="Proteomes" id="UP001193670">
    <property type="component" value="Unassembled WGS sequence"/>
</dbReference>
<evidence type="ECO:0000259" key="4">
    <source>
        <dbReference type="PROSITE" id="PS50949"/>
    </source>
</evidence>
<keyword evidence="1" id="KW-0805">Transcription regulation</keyword>
<dbReference type="InterPro" id="IPR050679">
    <property type="entry name" value="Bact_HTH_transcr_reg"/>
</dbReference>
<dbReference type="GO" id="GO:0003700">
    <property type="term" value="F:DNA-binding transcription factor activity"/>
    <property type="evidence" value="ECO:0007669"/>
    <property type="project" value="InterPro"/>
</dbReference>
<dbReference type="AlphaFoldDB" id="A0A173UKA4"/>
<reference evidence="7" key="6">
    <citation type="submission" date="2021-10" db="EMBL/GenBank/DDBJ databases">
        <title>Collection of gut derived symbiotic bacterial strains cultured from healthy donors.</title>
        <authorList>
            <person name="Lin H."/>
            <person name="Littmann E."/>
            <person name="Kohout C."/>
            <person name="Pamer E.G."/>
        </authorList>
    </citation>
    <scope>NUCLEOTIDE SEQUENCE</scope>
    <source>
        <strain evidence="7">DFI.7.28A</strain>
    </source>
</reference>
<dbReference type="PANTHER" id="PTHR44846">
    <property type="entry name" value="MANNOSYL-D-GLYCERATE TRANSPORT/METABOLISM SYSTEM REPRESSOR MNGR-RELATED"/>
    <property type="match status" value="1"/>
</dbReference>
<dbReference type="Gene3D" id="3.40.1410.10">
    <property type="entry name" value="Chorismate lyase-like"/>
    <property type="match status" value="1"/>
</dbReference>
<dbReference type="EMBL" id="JAAILW010000018">
    <property type="protein sequence ID" value="NSC27687.1"/>
    <property type="molecule type" value="Genomic_DNA"/>
</dbReference>
<protein>
    <submittedName>
        <fullName evidence="7">GntR family transcriptional regulator</fullName>
    </submittedName>
    <submittedName>
        <fullName evidence="5">HTH-type transcriptional repressor yvoA</fullName>
    </submittedName>
</protein>
<keyword evidence="2" id="KW-0238">DNA-binding</keyword>
<name>A0A173UKA4_9FIRM</name>
<dbReference type="InterPro" id="IPR000524">
    <property type="entry name" value="Tscrpt_reg_HTH_GntR"/>
</dbReference>
<reference evidence="8" key="4">
    <citation type="journal article" date="2020" name="Cell Host Microbe">
        <title>Functional and Genomic Variation between Human-Derived Isolates of Lachnospiraceae Reveals Inter- and Intra-Species Diversity.</title>
        <authorList>
            <person name="Sorbara M.T."/>
            <person name="Littmann E.R."/>
            <person name="Fontana E."/>
            <person name="Moody T.U."/>
            <person name="Kohout C.E."/>
            <person name="Gjonbalaj M."/>
            <person name="Eaton V."/>
            <person name="Seok R."/>
            <person name="Leiner I.M."/>
            <person name="Pamer E.G."/>
        </authorList>
    </citation>
    <scope>NUCLEOTIDE SEQUENCE</scope>
    <source>
        <strain evidence="8">MSK.17.79</strain>
    </source>
</reference>
<evidence type="ECO:0000313" key="12">
    <source>
        <dbReference type="Proteomes" id="UP000324325"/>
    </source>
</evidence>
<dbReference type="Proteomes" id="UP000324325">
    <property type="component" value="Unassembled WGS sequence"/>
</dbReference>
<evidence type="ECO:0000313" key="5">
    <source>
        <dbReference type="EMBL" id="CUN14786.1"/>
    </source>
</evidence>
<proteinExistence type="predicted"/>
<feature type="domain" description="HTH gntR-type" evidence="4">
    <location>
        <begin position="6"/>
        <end position="74"/>
    </location>
</feature>
<evidence type="ECO:0000313" key="8">
    <source>
        <dbReference type="EMBL" id="NSC27687.1"/>
    </source>
</evidence>
<dbReference type="SUPFAM" id="SSF64288">
    <property type="entry name" value="Chorismate lyase-like"/>
    <property type="match status" value="1"/>
</dbReference>
<reference evidence="9 12" key="3">
    <citation type="submission" date="2019-09" db="EMBL/GenBank/DDBJ databases">
        <title>Strain-level analysis of Eubacterium rectale using genomes from metagenomes.</title>
        <authorList>
            <person name="Karcher N."/>
            <person name="Segata N."/>
        </authorList>
    </citation>
    <scope>NUCLEOTIDE SEQUENCE [LARGE SCALE GENOMIC DNA]</scope>
    <source>
        <strain evidence="9 12">L2-21</strain>
    </source>
</reference>
<dbReference type="InterPro" id="IPR036390">
    <property type="entry name" value="WH_DNA-bd_sf"/>
</dbReference>
<dbReference type="Pfam" id="PF07702">
    <property type="entry name" value="UTRA"/>
    <property type="match status" value="1"/>
</dbReference>
<organism evidence="5 11">
    <name type="scientific">Agathobacter rectalis</name>
    <dbReference type="NCBI Taxonomy" id="39491"/>
    <lineage>
        <taxon>Bacteria</taxon>
        <taxon>Bacillati</taxon>
        <taxon>Bacillota</taxon>
        <taxon>Clostridia</taxon>
        <taxon>Lachnospirales</taxon>
        <taxon>Lachnospiraceae</taxon>
        <taxon>Agathobacter</taxon>
    </lineage>
</organism>
<dbReference type="PANTHER" id="PTHR44846:SF1">
    <property type="entry name" value="MANNOSYL-D-GLYCERATE TRANSPORT_METABOLISM SYSTEM REPRESSOR MNGR-RELATED"/>
    <property type="match status" value="1"/>
</dbReference>
<evidence type="ECO:0000256" key="1">
    <source>
        <dbReference type="ARBA" id="ARBA00023015"/>
    </source>
</evidence>
<dbReference type="GO" id="GO:0003677">
    <property type="term" value="F:DNA binding"/>
    <property type="evidence" value="ECO:0007669"/>
    <property type="project" value="UniProtKB-KW"/>
</dbReference>
<dbReference type="Pfam" id="PF00392">
    <property type="entry name" value="GntR"/>
    <property type="match status" value="1"/>
</dbReference>
<evidence type="ECO:0000256" key="3">
    <source>
        <dbReference type="ARBA" id="ARBA00023163"/>
    </source>
</evidence>
<keyword evidence="3" id="KW-0804">Transcription</keyword>
<reference evidence="9 12" key="2">
    <citation type="submission" date="2019-08" db="EMBL/GenBank/DDBJ databases">
        <authorList>
            <person name="Duncan S."/>
            <person name="Walker A."/>
        </authorList>
    </citation>
    <scope>NUCLEOTIDE SEQUENCE [LARGE SCALE GENOMIC DNA]</scope>
    <source>
        <strain evidence="9 12">L2-21</strain>
    </source>
</reference>
<dbReference type="EMBL" id="CYYW01000024">
    <property type="protein sequence ID" value="CUO57993.1"/>
    <property type="molecule type" value="Genomic_DNA"/>
</dbReference>
<gene>
    <name evidence="5" type="primary">yvoA_4</name>
    <name evidence="6" type="synonym">yvoA_3</name>
    <name evidence="6" type="ORF">ERS852417_02622</name>
    <name evidence="5" type="ORF">ERS852580_02210</name>
    <name evidence="9" type="ORF">FYL37_09840</name>
    <name evidence="8" type="ORF">G4319_10090</name>
    <name evidence="7" type="ORF">LIZ82_09835</name>
</gene>
<evidence type="ECO:0000313" key="7">
    <source>
        <dbReference type="EMBL" id="MCB6961185.1"/>
    </source>
</evidence>